<evidence type="ECO:0000259" key="11">
    <source>
        <dbReference type="PROSITE" id="PS50016"/>
    </source>
</evidence>
<dbReference type="InterPro" id="IPR013083">
    <property type="entry name" value="Znf_RING/FYVE/PHD"/>
</dbReference>
<dbReference type="InterPro" id="IPR011011">
    <property type="entry name" value="Znf_FYVE_PHD"/>
</dbReference>
<dbReference type="Pfam" id="PF00628">
    <property type="entry name" value="PHD"/>
    <property type="match status" value="1"/>
</dbReference>
<dbReference type="InterPro" id="IPR001965">
    <property type="entry name" value="Znf_PHD"/>
</dbReference>
<dbReference type="PROSITE" id="PS50016">
    <property type="entry name" value="ZF_PHD_2"/>
    <property type="match status" value="1"/>
</dbReference>
<dbReference type="Pfam" id="PF08214">
    <property type="entry name" value="HAT_KAT11"/>
    <property type="match status" value="1"/>
</dbReference>
<keyword evidence="4" id="KW-0479">Metal-binding</keyword>
<feature type="domain" description="CBP/p300-type HAT" evidence="13">
    <location>
        <begin position="861"/>
        <end position="1291"/>
    </location>
</feature>
<evidence type="ECO:0000256" key="4">
    <source>
        <dbReference type="ARBA" id="ARBA00022723"/>
    </source>
</evidence>
<dbReference type="GO" id="GO:0003713">
    <property type="term" value="F:transcription coactivator activity"/>
    <property type="evidence" value="ECO:0007669"/>
    <property type="project" value="TreeGrafter"/>
</dbReference>
<dbReference type="PROSITE" id="PS50135">
    <property type="entry name" value="ZF_ZZ_2"/>
    <property type="match status" value="1"/>
</dbReference>
<sequence>MDEKQCSLGQLLNPMQQEQIDYDQVEWMNDMVLDTRPQVHSNVDAFEEEYRNLECLPPGRLKDLLLQEILAPKLPQHQPSLSWGHPPNSFYFNRSSNRVEYQQASSNEFQNCTPSMRDSAMSEGNSWGVSSPNTACDRKLLGNVASKVKASYGHISAIPASSNIDYYFEIEQFEDGSHFGMSNSQQILKPLPENDFQLHICNRGFPKNNQNLAHVNFSPMLRGKTSPSDMNMMVPQFSWNMSEACNDFSRVEYNTPFTSHAGSTDQLLVTGFQQSDRCVQQSYLQVDENLHPQSHLFSVKHDGNFNQSSERQIYKLPELPEQINASQQYYSEVSVSDLGPLSAAKLTNSCSSDLQTILLSYITYKSKLGNTINQVPFLKHIHMTNCSSHQCNCYQYSVLVSHYDNCLYSGCSICAPVRGIFATGKLYMDSGKRKSQYPGTSYNREVNGTCSDPIVDCLPRLKRHKMEVPFYDLATPAMNQPCPHDRVLHVEQHQEAALCRSKNVTENVLRPTEDQTRDVSDRCHAVDHACCGDVYNTSQLEQLPDRLPQLEQWDEAVLHTNNVTEVSKDQLNLEGQTTESLNICDGTDSLPVDLPSTLILLEKLISRTEYGDIDDTCSSEITNDTVDTFQGLIYNSLPDSSEVSTRENEKEDMEFRYLGLPVLEDKSSLLASASDCKDVLKLKQLKIQGVSWADYFSVGEMKEHLLSLRWMSQDIGDDMKISYGENICQLCATDSLEFAPAQLYCSSCGILIKRNLVFYKETGETGMQHCFCTTCYRSSVGGIISFHGGHILKNKLQKEKNNEKIEESWVLCDKCQRWQHQICALYNDKSDPGGEAEYVCPRCWLEEVETGKREPLPRTVGFRAKDLPCTMLSDHIEKRLFNRLKEEREEWAKDSKKELNEYQVPGEADLTVRVVLSVDKMLEVKQQFLDIVKGSDYPSQFLYRSKVILLFQRLEGVDVCLFAMYVQEYGSECGKPNQRCMYISYLDSVKYLRPEQKTTKGEALRTLVYHEILIGYLDYCKKRGFSTCYIWACPPLKGEDFILNCHPENQRTPTVDKLRNWYSSMLKRAAKESVVVDYTKFYDFFFLNSEVTLSRLPYFDGDYWSNAAGSIIKDFEEQSGGGLNRKVKKQVTKRTLKAMGHNTLSSDATKALLVMQKLGHDILPAKDDFLIVHLQYFCKCCHNVLLSGVHWVCNKCTNVHICSRCVDAEHNHSEEKVHTLDNGEEHVLCKVVIDDMPSNTEDNDIIIDNNLFSDRHVFLNFCQSNHYQFDTLRRAKHSSLMILYHLHNLLYPAKDPCK</sequence>
<dbReference type="PANTHER" id="PTHR13808">
    <property type="entry name" value="CBP/P300-RELATED"/>
    <property type="match status" value="1"/>
</dbReference>
<dbReference type="PROSITE" id="PS01357">
    <property type="entry name" value="ZF_ZZ_1"/>
    <property type="match status" value="1"/>
</dbReference>
<evidence type="ECO:0000256" key="5">
    <source>
        <dbReference type="ARBA" id="ARBA00022771"/>
    </source>
</evidence>
<dbReference type="SMART" id="SM00249">
    <property type="entry name" value="PHD"/>
    <property type="match status" value="1"/>
</dbReference>
<dbReference type="InterPro" id="IPR019787">
    <property type="entry name" value="Znf_PHD-finger"/>
</dbReference>
<keyword evidence="8" id="KW-0804">Transcription</keyword>
<keyword evidence="5 10" id="KW-0863">Zinc-finger</keyword>
<evidence type="ECO:0000256" key="6">
    <source>
        <dbReference type="ARBA" id="ARBA00022833"/>
    </source>
</evidence>
<dbReference type="Proteomes" id="UP000077755">
    <property type="component" value="Chromosome 3"/>
</dbReference>
<keyword evidence="7" id="KW-0805">Transcription regulation</keyword>
<dbReference type="SMART" id="SM01250">
    <property type="entry name" value="KAT11"/>
    <property type="match status" value="1"/>
</dbReference>
<organism evidence="14 15">
    <name type="scientific">Daucus carota subsp. sativus</name>
    <name type="common">Carrot</name>
    <dbReference type="NCBI Taxonomy" id="79200"/>
    <lineage>
        <taxon>Eukaryota</taxon>
        <taxon>Viridiplantae</taxon>
        <taxon>Streptophyta</taxon>
        <taxon>Embryophyta</taxon>
        <taxon>Tracheophyta</taxon>
        <taxon>Spermatophyta</taxon>
        <taxon>Magnoliopsida</taxon>
        <taxon>eudicotyledons</taxon>
        <taxon>Gunneridae</taxon>
        <taxon>Pentapetalae</taxon>
        <taxon>asterids</taxon>
        <taxon>campanulids</taxon>
        <taxon>Apiales</taxon>
        <taxon>Apiaceae</taxon>
        <taxon>Apioideae</taxon>
        <taxon>Scandiceae</taxon>
        <taxon>Daucinae</taxon>
        <taxon>Daucus</taxon>
        <taxon>Daucus sect. Daucus</taxon>
    </lineage>
</organism>
<evidence type="ECO:0000256" key="2">
    <source>
        <dbReference type="ARBA" id="ARBA00013184"/>
    </source>
</evidence>
<keyword evidence="6" id="KW-0862">Zinc</keyword>
<dbReference type="InterPro" id="IPR013178">
    <property type="entry name" value="Histone_AcTrfase_Rtt109/CBP"/>
</dbReference>
<keyword evidence="3" id="KW-0808">Transferase</keyword>
<evidence type="ECO:0000259" key="13">
    <source>
        <dbReference type="PROSITE" id="PS51727"/>
    </source>
</evidence>
<dbReference type="Gene3D" id="3.30.40.10">
    <property type="entry name" value="Zinc/RING finger domain, C3HC4 (zinc finger)"/>
    <property type="match status" value="1"/>
</dbReference>
<dbReference type="GO" id="GO:0031490">
    <property type="term" value="F:chromatin DNA binding"/>
    <property type="evidence" value="ECO:0007669"/>
    <property type="project" value="TreeGrafter"/>
</dbReference>
<evidence type="ECO:0000256" key="8">
    <source>
        <dbReference type="ARBA" id="ARBA00023163"/>
    </source>
</evidence>
<name>A0AAF1AU35_DAUCS</name>
<gene>
    <name evidence="14" type="ORF">DCAR_0312463</name>
</gene>
<dbReference type="EMBL" id="CP093345">
    <property type="protein sequence ID" value="WOG93182.1"/>
    <property type="molecule type" value="Genomic_DNA"/>
</dbReference>
<dbReference type="GO" id="GO:0004402">
    <property type="term" value="F:histone acetyltransferase activity"/>
    <property type="evidence" value="ECO:0007669"/>
    <property type="project" value="InterPro"/>
</dbReference>
<dbReference type="GO" id="GO:0005667">
    <property type="term" value="C:transcription regulator complex"/>
    <property type="evidence" value="ECO:0007669"/>
    <property type="project" value="TreeGrafter"/>
</dbReference>
<proteinExistence type="predicted"/>
<dbReference type="GO" id="GO:0045944">
    <property type="term" value="P:positive regulation of transcription by RNA polymerase II"/>
    <property type="evidence" value="ECO:0007669"/>
    <property type="project" value="TreeGrafter"/>
</dbReference>
<dbReference type="EC" id="2.3.1.48" evidence="2"/>
<keyword evidence="15" id="KW-1185">Reference proteome</keyword>
<evidence type="ECO:0000256" key="10">
    <source>
        <dbReference type="PROSITE-ProRule" id="PRU00228"/>
    </source>
</evidence>
<protein>
    <recommendedName>
        <fullName evidence="2">histone acetyltransferase</fullName>
        <ecNumber evidence="2">2.3.1.48</ecNumber>
    </recommendedName>
</protein>
<feature type="domain" description="ZZ-type" evidence="12">
    <location>
        <begin position="1173"/>
        <end position="1228"/>
    </location>
</feature>
<keyword evidence="9" id="KW-0539">Nucleus</keyword>
<evidence type="ECO:0000313" key="15">
    <source>
        <dbReference type="Proteomes" id="UP000077755"/>
    </source>
</evidence>
<accession>A0AAF1AU35</accession>
<dbReference type="PANTHER" id="PTHR13808:SF53">
    <property type="entry name" value="HISTONE ACETYLTRANSFERASE HAC2"/>
    <property type="match status" value="1"/>
</dbReference>
<evidence type="ECO:0000259" key="12">
    <source>
        <dbReference type="PROSITE" id="PS50135"/>
    </source>
</evidence>
<dbReference type="SUPFAM" id="SSF57850">
    <property type="entry name" value="RING/U-box"/>
    <property type="match status" value="1"/>
</dbReference>
<feature type="domain" description="PHD-type" evidence="11">
    <location>
        <begin position="769"/>
        <end position="846"/>
    </location>
</feature>
<evidence type="ECO:0000256" key="7">
    <source>
        <dbReference type="ARBA" id="ARBA00023015"/>
    </source>
</evidence>
<dbReference type="PROSITE" id="PS51727">
    <property type="entry name" value="CBP_P300_HAT"/>
    <property type="match status" value="1"/>
</dbReference>
<evidence type="ECO:0000313" key="14">
    <source>
        <dbReference type="EMBL" id="WOG93182.1"/>
    </source>
</evidence>
<dbReference type="GO" id="GO:0008270">
    <property type="term" value="F:zinc ion binding"/>
    <property type="evidence" value="ECO:0007669"/>
    <property type="project" value="UniProtKB-KW"/>
</dbReference>
<dbReference type="InterPro" id="IPR031162">
    <property type="entry name" value="CBP_P300_HAT"/>
</dbReference>
<dbReference type="InterPro" id="IPR000433">
    <property type="entry name" value="Znf_ZZ"/>
</dbReference>
<comment type="subcellular location">
    <subcellularLocation>
        <location evidence="1">Nucleus</location>
    </subcellularLocation>
</comment>
<reference evidence="14" key="2">
    <citation type="submission" date="2022-03" db="EMBL/GenBank/DDBJ databases">
        <title>Draft title - Genomic analysis of global carrot germplasm unveils the trajectory of domestication and the origin of high carotenoid orange carrot.</title>
        <authorList>
            <person name="Iorizzo M."/>
            <person name="Ellison S."/>
            <person name="Senalik D."/>
            <person name="Macko-Podgorni A."/>
            <person name="Grzebelus D."/>
            <person name="Bostan H."/>
            <person name="Rolling W."/>
            <person name="Curaba J."/>
            <person name="Simon P."/>
        </authorList>
    </citation>
    <scope>NUCLEOTIDE SEQUENCE</scope>
    <source>
        <tissue evidence="14">Leaf</tissue>
    </source>
</reference>
<dbReference type="GO" id="GO:0005634">
    <property type="term" value="C:nucleus"/>
    <property type="evidence" value="ECO:0007669"/>
    <property type="project" value="UniProtKB-SubCell"/>
</dbReference>
<evidence type="ECO:0000256" key="3">
    <source>
        <dbReference type="ARBA" id="ARBA00022679"/>
    </source>
</evidence>
<evidence type="ECO:0000256" key="1">
    <source>
        <dbReference type="ARBA" id="ARBA00004123"/>
    </source>
</evidence>
<reference evidence="14" key="1">
    <citation type="journal article" date="2016" name="Nat. Genet.">
        <title>A high-quality carrot genome assembly provides new insights into carotenoid accumulation and asterid genome evolution.</title>
        <authorList>
            <person name="Iorizzo M."/>
            <person name="Ellison S."/>
            <person name="Senalik D."/>
            <person name="Zeng P."/>
            <person name="Satapoomin P."/>
            <person name="Huang J."/>
            <person name="Bowman M."/>
            <person name="Iovene M."/>
            <person name="Sanseverino W."/>
            <person name="Cavagnaro P."/>
            <person name="Yildiz M."/>
            <person name="Macko-Podgorni A."/>
            <person name="Moranska E."/>
            <person name="Grzebelus E."/>
            <person name="Grzebelus D."/>
            <person name="Ashrafi H."/>
            <person name="Zheng Z."/>
            <person name="Cheng S."/>
            <person name="Spooner D."/>
            <person name="Van Deynze A."/>
            <person name="Simon P."/>
        </authorList>
    </citation>
    <scope>NUCLEOTIDE SEQUENCE</scope>
    <source>
        <tissue evidence="14">Leaf</tissue>
    </source>
</reference>
<dbReference type="GO" id="GO:0000123">
    <property type="term" value="C:histone acetyltransferase complex"/>
    <property type="evidence" value="ECO:0007669"/>
    <property type="project" value="TreeGrafter"/>
</dbReference>
<evidence type="ECO:0000256" key="9">
    <source>
        <dbReference type="ARBA" id="ARBA00023242"/>
    </source>
</evidence>
<dbReference type="SUPFAM" id="SSF57903">
    <property type="entry name" value="FYVE/PHD zinc finger"/>
    <property type="match status" value="1"/>
</dbReference>